<dbReference type="AlphaFoldDB" id="A0A7Z0PEC3"/>
<keyword evidence="1" id="KW-0472">Membrane</keyword>
<evidence type="ECO:0000313" key="2">
    <source>
        <dbReference type="EMBL" id="NYV27627.1"/>
    </source>
</evidence>
<feature type="transmembrane region" description="Helical" evidence="1">
    <location>
        <begin position="61"/>
        <end position="80"/>
    </location>
</feature>
<protein>
    <submittedName>
        <fullName evidence="2">DUF4153 domain-containing protein</fullName>
    </submittedName>
</protein>
<name>A0A7Z0PEC3_9FUSO</name>
<organism evidence="2 3">
    <name type="scientific">Streptobacillus felis</name>
    <dbReference type="NCBI Taxonomy" id="1384509"/>
    <lineage>
        <taxon>Bacteria</taxon>
        <taxon>Fusobacteriati</taxon>
        <taxon>Fusobacteriota</taxon>
        <taxon>Fusobacteriia</taxon>
        <taxon>Fusobacteriales</taxon>
        <taxon>Leptotrichiaceae</taxon>
        <taxon>Streptobacillus</taxon>
    </lineage>
</organism>
<evidence type="ECO:0000313" key="3">
    <source>
        <dbReference type="Proteomes" id="UP000526184"/>
    </source>
</evidence>
<dbReference type="RefSeq" id="WP_180135627.1">
    <property type="nucleotide sequence ID" value="NZ_JABMKT010000007.1"/>
</dbReference>
<feature type="transmembrane region" description="Helical" evidence="1">
    <location>
        <begin position="92"/>
        <end position="110"/>
    </location>
</feature>
<keyword evidence="3" id="KW-1185">Reference proteome</keyword>
<feature type="transmembrane region" description="Helical" evidence="1">
    <location>
        <begin position="37"/>
        <end position="55"/>
    </location>
</feature>
<keyword evidence="1" id="KW-0812">Transmembrane</keyword>
<proteinExistence type="predicted"/>
<feature type="transmembrane region" description="Helical" evidence="1">
    <location>
        <begin position="12"/>
        <end position="30"/>
    </location>
</feature>
<accession>A0A7Z0PEC3</accession>
<feature type="transmembrane region" description="Helical" evidence="1">
    <location>
        <begin position="122"/>
        <end position="143"/>
    </location>
</feature>
<feature type="transmembrane region" description="Helical" evidence="1">
    <location>
        <begin position="232"/>
        <end position="249"/>
    </location>
</feature>
<feature type="transmembrane region" description="Helical" evidence="1">
    <location>
        <begin position="261"/>
        <end position="280"/>
    </location>
</feature>
<keyword evidence="1" id="KW-1133">Transmembrane helix</keyword>
<reference evidence="2 3" key="1">
    <citation type="submission" date="2020-05" db="EMBL/GenBank/DDBJ databases">
        <title>Streptobacillus felis strain LHL191014123.</title>
        <authorList>
            <person name="Fawzy A."/>
            <person name="Rau J."/>
            <person name="Risse K."/>
            <person name="Schauerte N."/>
            <person name="Geiger C."/>
            <person name="Blom J."/>
            <person name="Imirzalioglu C."/>
            <person name="Falgenhauer J."/>
            <person name="Bach A."/>
            <person name="Herden C."/>
            <person name="Eisenberg T."/>
        </authorList>
    </citation>
    <scope>NUCLEOTIDE SEQUENCE [LARGE SCALE GENOMIC DNA]</scope>
    <source>
        <strain evidence="2 3">LHL191014123</strain>
    </source>
</reference>
<sequence>MNKILNKLKGLINYPVTAMWSLALIIYINTFNEESTLLSFIFIGLIATGLGYTIFENQKYIHLKVFAVSSFYSLISYLIIGVNKFNVRNQKMIVGIIGVMLFIFFAKLLREGLNFNNIFVNFIIHLGLGVFSTLLYAILVFVINELFNINIKMDIVISIWIVIFTVIFSLFFSTRKKIESKILNNIFSAFVIAFLVILYMGLFSKEQSLIMHLILWLGYLMAGLNTVIKKKYVSILTIPLVIYMIYISIKQISIYDVTENRYFILTFGIFLLCVLLLQLINDIETVNYSKAFALFIAIVFFFPYINAFDLTERRMINNFKRLYALENINEKDKYSLNSYYYYLKYRDIEFDELNKYAVEEEKLIDNNLYETYYYGPGNVKKDMGPLKYIQDDVNDQKEYIVNIKGRDVNILELIEKEKFENDTFIIYPIRYSIDKNKANNNYFGNFEILIEEK</sequence>
<feature type="transmembrane region" description="Helical" evidence="1">
    <location>
        <begin position="155"/>
        <end position="173"/>
    </location>
</feature>
<dbReference type="EMBL" id="JABMKT010000007">
    <property type="protein sequence ID" value="NYV27627.1"/>
    <property type="molecule type" value="Genomic_DNA"/>
</dbReference>
<comment type="caution">
    <text evidence="2">The sequence shown here is derived from an EMBL/GenBank/DDBJ whole genome shotgun (WGS) entry which is preliminary data.</text>
</comment>
<feature type="transmembrane region" description="Helical" evidence="1">
    <location>
        <begin position="185"/>
        <end position="202"/>
    </location>
</feature>
<feature type="transmembrane region" description="Helical" evidence="1">
    <location>
        <begin position="292"/>
        <end position="311"/>
    </location>
</feature>
<evidence type="ECO:0000256" key="1">
    <source>
        <dbReference type="SAM" id="Phobius"/>
    </source>
</evidence>
<dbReference type="Proteomes" id="UP000526184">
    <property type="component" value="Unassembled WGS sequence"/>
</dbReference>
<gene>
    <name evidence="2" type="ORF">HP397_02130</name>
</gene>